<feature type="transmembrane region" description="Helical" evidence="1">
    <location>
        <begin position="137"/>
        <end position="160"/>
    </location>
</feature>
<evidence type="ECO:0000313" key="3">
    <source>
        <dbReference type="Proteomes" id="UP001152523"/>
    </source>
</evidence>
<proteinExistence type="predicted"/>
<comment type="caution">
    <text evidence="2">The sequence shown here is derived from an EMBL/GenBank/DDBJ whole genome shotgun (WGS) entry which is preliminary data.</text>
</comment>
<dbReference type="Proteomes" id="UP001152523">
    <property type="component" value="Unassembled WGS sequence"/>
</dbReference>
<keyword evidence="1" id="KW-1133">Transmembrane helix</keyword>
<keyword evidence="1" id="KW-0812">Transmembrane</keyword>
<dbReference type="Pfam" id="PF02992">
    <property type="entry name" value="Transposase_21"/>
    <property type="match status" value="1"/>
</dbReference>
<dbReference type="EMBL" id="CAMAPF010000201">
    <property type="protein sequence ID" value="CAH9112927.1"/>
    <property type="molecule type" value="Genomic_DNA"/>
</dbReference>
<dbReference type="AlphaFoldDB" id="A0AAV0DZ26"/>
<evidence type="ECO:0000313" key="2">
    <source>
        <dbReference type="EMBL" id="CAH9112927.1"/>
    </source>
</evidence>
<reference evidence="2" key="1">
    <citation type="submission" date="2022-07" db="EMBL/GenBank/DDBJ databases">
        <authorList>
            <person name="Macas J."/>
            <person name="Novak P."/>
            <person name="Neumann P."/>
        </authorList>
    </citation>
    <scope>NUCLEOTIDE SEQUENCE</scope>
</reference>
<sequence>MLVFLHTMFREIKYLIRKLQLCGQLVIFQHTECSLEGVLQVLRDVLFVSKKSHEFWLKNSRKQSYFDCHRKFLPLNHPYRKDKKSFIMDRIERDPPPLRLTRYQIYDCVQNIPFAIDDPLEYPDGYLTHHKWTMKSIFFGIAILEKYSHTLGIIWMYYILRKMFLITFLTH</sequence>
<organism evidence="2 3">
    <name type="scientific">Cuscuta epithymum</name>
    <dbReference type="NCBI Taxonomy" id="186058"/>
    <lineage>
        <taxon>Eukaryota</taxon>
        <taxon>Viridiplantae</taxon>
        <taxon>Streptophyta</taxon>
        <taxon>Embryophyta</taxon>
        <taxon>Tracheophyta</taxon>
        <taxon>Spermatophyta</taxon>
        <taxon>Magnoliopsida</taxon>
        <taxon>eudicotyledons</taxon>
        <taxon>Gunneridae</taxon>
        <taxon>Pentapetalae</taxon>
        <taxon>asterids</taxon>
        <taxon>lamiids</taxon>
        <taxon>Solanales</taxon>
        <taxon>Convolvulaceae</taxon>
        <taxon>Cuscuteae</taxon>
        <taxon>Cuscuta</taxon>
        <taxon>Cuscuta subgen. Cuscuta</taxon>
    </lineage>
</organism>
<accession>A0AAV0DZ26</accession>
<dbReference type="InterPro" id="IPR004242">
    <property type="entry name" value="Transposase_21"/>
</dbReference>
<evidence type="ECO:0000256" key="1">
    <source>
        <dbReference type="SAM" id="Phobius"/>
    </source>
</evidence>
<name>A0AAV0DZ26_9ASTE</name>
<protein>
    <submittedName>
        <fullName evidence="2">Uncharacterized protein</fullName>
    </submittedName>
</protein>
<keyword evidence="3" id="KW-1185">Reference proteome</keyword>
<gene>
    <name evidence="2" type="ORF">CEPIT_LOCUS20109</name>
</gene>
<keyword evidence="1" id="KW-0472">Membrane</keyword>